<sequence length="108" mass="11485">MNKTLKIAFAGMLAASALGTAASAQMAPMYKSDNVSVIRIDSLNTDTSKQDYARLKLEATDETQTQAAQAEVAADAALATELKDNNVQMENIVDVDTAADGSKIVYIR</sequence>
<name>A0ABS4E2Y9_9HYPH</name>
<feature type="signal peptide" evidence="1">
    <location>
        <begin position="1"/>
        <end position="26"/>
    </location>
</feature>
<evidence type="ECO:0000313" key="3">
    <source>
        <dbReference type="Proteomes" id="UP000759443"/>
    </source>
</evidence>
<keyword evidence="1" id="KW-0732">Signal</keyword>
<proteinExistence type="predicted"/>
<dbReference type="Proteomes" id="UP000759443">
    <property type="component" value="Unassembled WGS sequence"/>
</dbReference>
<accession>A0ABS4E2Y9</accession>
<evidence type="ECO:0000256" key="1">
    <source>
        <dbReference type="SAM" id="SignalP"/>
    </source>
</evidence>
<protein>
    <submittedName>
        <fullName evidence="2">Spy/CpxP family protein refolding chaperone</fullName>
    </submittedName>
</protein>
<dbReference type="RefSeq" id="WP_209947159.1">
    <property type="nucleotide sequence ID" value="NZ_JAGGJU010000011.1"/>
</dbReference>
<feature type="chain" id="PRO_5047172477" evidence="1">
    <location>
        <begin position="27"/>
        <end position="108"/>
    </location>
</feature>
<organism evidence="2 3">
    <name type="scientific">Rhizobium halophytocola</name>
    <dbReference type="NCBI Taxonomy" id="735519"/>
    <lineage>
        <taxon>Bacteria</taxon>
        <taxon>Pseudomonadati</taxon>
        <taxon>Pseudomonadota</taxon>
        <taxon>Alphaproteobacteria</taxon>
        <taxon>Hyphomicrobiales</taxon>
        <taxon>Rhizobiaceae</taxon>
        <taxon>Rhizobium/Agrobacterium group</taxon>
        <taxon>Rhizobium</taxon>
    </lineage>
</organism>
<keyword evidence="3" id="KW-1185">Reference proteome</keyword>
<gene>
    <name evidence="2" type="ORF">J2Z17_003768</name>
</gene>
<dbReference type="EMBL" id="JAGGJU010000011">
    <property type="protein sequence ID" value="MBP1852311.1"/>
    <property type="molecule type" value="Genomic_DNA"/>
</dbReference>
<evidence type="ECO:0000313" key="2">
    <source>
        <dbReference type="EMBL" id="MBP1852311.1"/>
    </source>
</evidence>
<comment type="caution">
    <text evidence="2">The sequence shown here is derived from an EMBL/GenBank/DDBJ whole genome shotgun (WGS) entry which is preliminary data.</text>
</comment>
<reference evidence="2 3" key="1">
    <citation type="submission" date="2021-03" db="EMBL/GenBank/DDBJ databases">
        <title>Genomic Encyclopedia of Type Strains, Phase IV (KMG-IV): sequencing the most valuable type-strain genomes for metagenomic binning, comparative biology and taxonomic classification.</title>
        <authorList>
            <person name="Goeker M."/>
        </authorList>
    </citation>
    <scope>NUCLEOTIDE SEQUENCE [LARGE SCALE GENOMIC DNA]</scope>
    <source>
        <strain evidence="2 3">DSM 21600</strain>
    </source>
</reference>